<feature type="transmembrane region" description="Helical" evidence="10">
    <location>
        <begin position="933"/>
        <end position="952"/>
    </location>
</feature>
<feature type="transmembrane region" description="Helical" evidence="10">
    <location>
        <begin position="1032"/>
        <end position="1058"/>
    </location>
</feature>
<feature type="region of interest" description="Disordered" evidence="9">
    <location>
        <begin position="310"/>
        <end position="343"/>
    </location>
</feature>
<feature type="transmembrane region" description="Helical" evidence="10">
    <location>
        <begin position="991"/>
        <end position="1011"/>
    </location>
</feature>
<feature type="transmembrane region" description="Helical" evidence="10">
    <location>
        <begin position="1078"/>
        <end position="1102"/>
    </location>
</feature>
<feature type="transmembrane region" description="Helical" evidence="10">
    <location>
        <begin position="959"/>
        <end position="979"/>
    </location>
</feature>
<organism evidence="12">
    <name type="scientific">Lutzomyia longipalpis</name>
    <name type="common">Sand fly</name>
    <dbReference type="NCBI Taxonomy" id="7200"/>
    <lineage>
        <taxon>Eukaryota</taxon>
        <taxon>Metazoa</taxon>
        <taxon>Ecdysozoa</taxon>
        <taxon>Arthropoda</taxon>
        <taxon>Hexapoda</taxon>
        <taxon>Insecta</taxon>
        <taxon>Pterygota</taxon>
        <taxon>Neoptera</taxon>
        <taxon>Endopterygota</taxon>
        <taxon>Diptera</taxon>
        <taxon>Nematocera</taxon>
        <taxon>Psychodoidea</taxon>
        <taxon>Psychodidae</taxon>
        <taxon>Lutzomyia</taxon>
        <taxon>Lutzomyia</taxon>
    </lineage>
</organism>
<feature type="region of interest" description="Disordered" evidence="9">
    <location>
        <begin position="1"/>
        <end position="34"/>
    </location>
</feature>
<keyword evidence="7 10" id="KW-0472">Membrane</keyword>
<dbReference type="Pfam" id="PF09766">
    <property type="entry name" value="FmiP_Thoc5"/>
    <property type="match status" value="1"/>
</dbReference>
<evidence type="ECO:0000256" key="5">
    <source>
        <dbReference type="ARBA" id="ARBA00022692"/>
    </source>
</evidence>
<dbReference type="VEuPathDB" id="VectorBase:LLONM1_000228"/>
<dbReference type="FunFam" id="1.20.1740.10:FF:000010">
    <property type="entry name" value="probable cationic amino acid transporter"/>
    <property type="match status" value="1"/>
</dbReference>
<evidence type="ECO:0000256" key="3">
    <source>
        <dbReference type="ARBA" id="ARBA00008044"/>
    </source>
</evidence>
<feature type="transmembrane region" description="Helical" evidence="10">
    <location>
        <begin position="1155"/>
        <end position="1174"/>
    </location>
</feature>
<feature type="transmembrane region" description="Helical" evidence="10">
    <location>
        <begin position="1238"/>
        <end position="1258"/>
    </location>
</feature>
<comment type="similarity">
    <text evidence="3">Belongs to the THOC5 family.</text>
</comment>
<name>A0A7G3A9N1_LUTLO</name>
<feature type="transmembrane region" description="Helical" evidence="10">
    <location>
        <begin position="864"/>
        <end position="885"/>
    </location>
</feature>
<keyword evidence="4" id="KW-0813">Transport</keyword>
<comment type="subcellular location">
    <subcellularLocation>
        <location evidence="2">Membrane</location>
        <topology evidence="2">Multi-pass membrane protein</topology>
    </subcellularLocation>
    <subcellularLocation>
        <location evidence="1">Nucleus</location>
    </subcellularLocation>
</comment>
<evidence type="ECO:0000256" key="2">
    <source>
        <dbReference type="ARBA" id="ARBA00004141"/>
    </source>
</evidence>
<evidence type="ECO:0000256" key="10">
    <source>
        <dbReference type="SAM" id="Phobius"/>
    </source>
</evidence>
<feature type="region of interest" description="Disordered" evidence="9">
    <location>
        <begin position="1185"/>
        <end position="1207"/>
    </location>
</feature>
<evidence type="ECO:0000256" key="6">
    <source>
        <dbReference type="ARBA" id="ARBA00022989"/>
    </source>
</evidence>
<dbReference type="InterPro" id="IPR019163">
    <property type="entry name" value="THO_Thoc5"/>
</dbReference>
<evidence type="ECO:0000256" key="9">
    <source>
        <dbReference type="SAM" id="MobiDB-lite"/>
    </source>
</evidence>
<feature type="transmembrane region" description="Helical" evidence="10">
    <location>
        <begin position="1304"/>
        <end position="1323"/>
    </location>
</feature>
<evidence type="ECO:0000259" key="11">
    <source>
        <dbReference type="Pfam" id="PF13906"/>
    </source>
</evidence>
<evidence type="ECO:0000256" key="7">
    <source>
        <dbReference type="ARBA" id="ARBA00023136"/>
    </source>
</evidence>
<dbReference type="PANTHER" id="PTHR43243">
    <property type="entry name" value="INNER MEMBRANE TRANSPORTER YGJI-RELATED"/>
    <property type="match status" value="1"/>
</dbReference>
<dbReference type="GO" id="GO:0005886">
    <property type="term" value="C:plasma membrane"/>
    <property type="evidence" value="ECO:0007669"/>
    <property type="project" value="TreeGrafter"/>
</dbReference>
<feature type="compositionally biased region" description="Basic and acidic residues" evidence="9">
    <location>
        <begin position="310"/>
        <end position="321"/>
    </location>
</feature>
<feature type="transmembrane region" description="Helical" evidence="10">
    <location>
        <begin position="831"/>
        <end position="852"/>
    </location>
</feature>
<keyword evidence="8" id="KW-0539">Nucleus</keyword>
<protein>
    <submittedName>
        <fullName evidence="12">Putative amino acid transporter</fullName>
    </submittedName>
</protein>
<feature type="compositionally biased region" description="Polar residues" evidence="9">
    <location>
        <begin position="1198"/>
        <end position="1207"/>
    </location>
</feature>
<dbReference type="Pfam" id="PF13520">
    <property type="entry name" value="AA_permease_2"/>
    <property type="match status" value="1"/>
</dbReference>
<feature type="transmembrane region" description="Helical" evidence="10">
    <location>
        <begin position="1130"/>
        <end position="1149"/>
    </location>
</feature>
<dbReference type="InterPro" id="IPR002293">
    <property type="entry name" value="AA/rel_permease1"/>
</dbReference>
<proteinExistence type="inferred from homology"/>
<dbReference type="EMBL" id="GITU01000667">
    <property type="protein sequence ID" value="MBC1169370.1"/>
    <property type="molecule type" value="Transcribed_RNA"/>
</dbReference>
<dbReference type="VEuPathDB" id="VectorBase:LLONM1_002073"/>
<evidence type="ECO:0000256" key="4">
    <source>
        <dbReference type="ARBA" id="ARBA00022448"/>
    </source>
</evidence>
<sequence>MVKQESSEKESSDKKRRRTTTSSSSSDVTPLKVPKEENVYMNAIKFEEHEATKRSAEKDSKLYHQTCEDLRKIFADVYALKKDPEKNKAEIAEKRVDGSMMVVLLKKLNRLDKLRVRSGRDALHREKLNVDSNRLQLQNLLYEADHLKREVQRCYQFKSQDEDIDLVSVEEFYEKAPESISRPDKTKTDEHARRLARLEWELQQRKELTALYKDLQASTEQVAEDISNKAARLASLAPRLQSLLKATRPLQEALEMNEEKEWEIHRLARLLPRPLYLFFANAQGYADACDKYMTVTIDGDEEEAKQIEDLAKEPQSQHESDDNAGDSDNEENEGKSHHRGRLSKSALLERKRANLLKPHPLRVMVSFSTKNDAGTLSVIFNYIPELGIIAIRCKTKELPSAGVSAGDVINPRHILNELYPDDFATESPLKRNKFQLEAVGLEPGRLIAMLVEKKLGKPYGWAQRVCGLEVNPNGDVKASDELSMNSMSMIIRQIRSRWASRVALFKQIIALESGNIAFPKNHPNEKIPVRISSRLTSWIATTYHDFGTLPSAAKFLEERLVSENDLFFQATIVRDAAKMICSLAVGCDFPAQLPVWVLRLTWNGQHDATNNPALREMEFWVNSLDEGSQPRKACILVSQLRRAMLSLDILLETESTMHAKIDFPAEKTFLKAFRGKQRSRPYRMIENGGGDARVEFPNIFDVERPRERSFVDEANLVSITPTGSRTVQDSEKAKVANLSANPPPRITSRKHKKTFPEQHMMPTARRMILGHVMSGICHKMNRTKRLPADILETPLNRCLSTLDITLLGVGHMIGAGIYVLTGAVAKEIAGPGIIISFILAGFVSLLAALCYAEFGTRVPKAGSAYIYCYVSVGEFWAFVIGWNILLEHLLGAASVARAWSGYVDSMLDGVVSNITVSITGEMHEQLLAKYPDILAFLVCISYAVGLAAGAKATAVINGLLTVVNLLVMVVVIALGFWYADLHNWSEAEGGFLPYGMTGVLAGAATCFYAFVGFDSIATSGEEARSPATSIPLATILSLSAVTLVYILVSAALTLMVPIRNIHPTAAIPEAFGALDLPWAKYAISLGALCGMTTTLVGSLFALPRCMYAMASDGLLFNCFGNVDAKTQVPLLNLAVAGFLSALLALLFDLEKLVEFMSIGTLLAYTIVSASVIILRYRPPHVDPGNAFAPDTPDDDRSSQSSIDTASPTSDVIELALTGRLRPQFRWLEPLLGRCEPGAAASAGVLLFVVFSVAVSLQLKVSWKELVHGTWWALGLYGFLIFCLVACVVVIAAHHQNVRSLDFKVPLVPYIPALSIFCNIELMVHLSLLTWIRFFIWIAIGMLVYFLYGIHHSKEAEDCGTSYSMLMTSAEACKGHWGALQTKSSSSAKSPKEDKAPIIEEEEVPE</sequence>
<dbReference type="Gene3D" id="1.20.1740.10">
    <property type="entry name" value="Amino acid/polyamine transporter I"/>
    <property type="match status" value="2"/>
</dbReference>
<reference evidence="12" key="1">
    <citation type="journal article" date="2020" name="BMC">
        <title>Leishmania infection induces a limited differential gene expression in the sand fly midgut.</title>
        <authorList>
            <person name="Coutinho-Abreu I.V."/>
            <person name="Serafim T.D."/>
            <person name="Meneses C."/>
            <person name="Kamhawi S."/>
            <person name="Oliveira F."/>
            <person name="Valenzuela J.G."/>
        </authorList>
    </citation>
    <scope>NUCLEOTIDE SEQUENCE</scope>
    <source>
        <strain evidence="12">Jacobina</strain>
        <tissue evidence="12">Midgut</tissue>
    </source>
</reference>
<feature type="transmembrane region" description="Helical" evidence="10">
    <location>
        <begin position="1270"/>
        <end position="1292"/>
    </location>
</feature>
<dbReference type="GO" id="GO:0015171">
    <property type="term" value="F:amino acid transmembrane transporter activity"/>
    <property type="evidence" value="ECO:0007669"/>
    <property type="project" value="TreeGrafter"/>
</dbReference>
<keyword evidence="5 10" id="KW-0812">Transmembrane</keyword>
<dbReference type="InterPro" id="IPR029485">
    <property type="entry name" value="CAT_C"/>
</dbReference>
<dbReference type="PANTHER" id="PTHR43243:SF4">
    <property type="entry name" value="CATIONIC AMINO ACID TRANSPORTER 4"/>
    <property type="match status" value="1"/>
</dbReference>
<feature type="region of interest" description="Disordered" evidence="9">
    <location>
        <begin position="1380"/>
        <end position="1405"/>
    </location>
</feature>
<dbReference type="Pfam" id="PF13906">
    <property type="entry name" value="AA_permease_C"/>
    <property type="match status" value="1"/>
</dbReference>
<feature type="compositionally biased region" description="Basic and acidic residues" evidence="9">
    <location>
        <begin position="1"/>
        <end position="13"/>
    </location>
</feature>
<evidence type="ECO:0000313" key="12">
    <source>
        <dbReference type="EMBL" id="MBC1169370.1"/>
    </source>
</evidence>
<accession>A0A7G3A9N1</accession>
<keyword evidence="6 10" id="KW-1133">Transmembrane helix</keyword>
<evidence type="ECO:0000256" key="1">
    <source>
        <dbReference type="ARBA" id="ARBA00004123"/>
    </source>
</evidence>
<dbReference type="GO" id="GO:0005634">
    <property type="term" value="C:nucleus"/>
    <property type="evidence" value="ECO:0007669"/>
    <property type="project" value="UniProtKB-SubCell"/>
</dbReference>
<feature type="compositionally biased region" description="Acidic residues" evidence="9">
    <location>
        <begin position="322"/>
        <end position="331"/>
    </location>
</feature>
<feature type="transmembrane region" description="Helical" evidence="10">
    <location>
        <begin position="1329"/>
        <end position="1347"/>
    </location>
</feature>
<feature type="domain" description="Cationic amino acid transporter C-terminal" evidence="11">
    <location>
        <begin position="1302"/>
        <end position="1352"/>
    </location>
</feature>
<evidence type="ECO:0000256" key="8">
    <source>
        <dbReference type="ARBA" id="ARBA00023242"/>
    </source>
</evidence>